<reference evidence="3" key="1">
    <citation type="submission" date="2022-01" db="EMBL/GenBank/DDBJ databases">
        <authorList>
            <person name="Braso-Vives M."/>
        </authorList>
    </citation>
    <scope>NUCLEOTIDE SEQUENCE</scope>
</reference>
<feature type="domain" description="VWFC" evidence="2">
    <location>
        <begin position="123"/>
        <end position="182"/>
    </location>
</feature>
<dbReference type="InterPro" id="IPR001007">
    <property type="entry name" value="VWF_dom"/>
</dbReference>
<protein>
    <submittedName>
        <fullName evidence="3">Hypp2381 protein</fullName>
    </submittedName>
</protein>
<accession>A0A8J9ZT54</accession>
<dbReference type="Pfam" id="PF23334">
    <property type="entry name" value="VWC2L_2nd"/>
    <property type="match status" value="1"/>
</dbReference>
<organism evidence="3 4">
    <name type="scientific">Branchiostoma lanceolatum</name>
    <name type="common">Common lancelet</name>
    <name type="synonym">Amphioxus lanceolatum</name>
    <dbReference type="NCBI Taxonomy" id="7740"/>
    <lineage>
        <taxon>Eukaryota</taxon>
        <taxon>Metazoa</taxon>
        <taxon>Chordata</taxon>
        <taxon>Cephalochordata</taxon>
        <taxon>Leptocardii</taxon>
        <taxon>Amphioxiformes</taxon>
        <taxon>Branchiostomatidae</taxon>
        <taxon>Branchiostoma</taxon>
    </lineage>
</organism>
<evidence type="ECO:0000256" key="1">
    <source>
        <dbReference type="SAM" id="SignalP"/>
    </source>
</evidence>
<dbReference type="SUPFAM" id="SSF57603">
    <property type="entry name" value="FnI-like domain"/>
    <property type="match status" value="1"/>
</dbReference>
<keyword evidence="4" id="KW-1185">Reference proteome</keyword>
<gene>
    <name evidence="3" type="primary">Hypp2381</name>
    <name evidence="3" type="ORF">BLAG_LOCUS16914</name>
</gene>
<evidence type="ECO:0000259" key="2">
    <source>
        <dbReference type="PROSITE" id="PS50184"/>
    </source>
</evidence>
<proteinExistence type="predicted"/>
<feature type="chain" id="PRO_5035433624" evidence="1">
    <location>
        <begin position="19"/>
        <end position="186"/>
    </location>
</feature>
<feature type="signal peptide" evidence="1">
    <location>
        <begin position="1"/>
        <end position="18"/>
    </location>
</feature>
<dbReference type="PROSITE" id="PS50184">
    <property type="entry name" value="VWFC_2"/>
    <property type="match status" value="1"/>
</dbReference>
<name>A0A8J9ZT54_BRALA</name>
<dbReference type="OrthoDB" id="10009407at2759"/>
<evidence type="ECO:0000313" key="3">
    <source>
        <dbReference type="EMBL" id="CAH1261511.1"/>
    </source>
</evidence>
<sequence>MAVASLFLLLLAVGRSAALSNGCPWDPIAGGPRCPAWPIGCELGSDPCGCLVCRPEEGEACGLASSLPGCASGLTCTHVVSGTCQRSRDAPDAGNEAKQQENGVQPVPIVDLVPYCDHVTDAEGCRYGNVTIPVGEQCKVDDCTWCYCPVAGQNPACVTQDCPAPPCPNPVKIPGQCCMVCHPTHL</sequence>
<keyword evidence="1" id="KW-0732">Signal</keyword>
<evidence type="ECO:0000313" key="4">
    <source>
        <dbReference type="Proteomes" id="UP000838412"/>
    </source>
</evidence>
<dbReference type="EMBL" id="OV696689">
    <property type="protein sequence ID" value="CAH1261511.1"/>
    <property type="molecule type" value="Genomic_DNA"/>
</dbReference>
<dbReference type="Proteomes" id="UP000838412">
    <property type="component" value="Chromosome 4"/>
</dbReference>
<dbReference type="Gene3D" id="6.20.200.20">
    <property type="match status" value="1"/>
</dbReference>
<dbReference type="AlphaFoldDB" id="A0A8J9ZT54"/>